<keyword evidence="3" id="KW-0238">DNA-binding</keyword>
<evidence type="ECO:0000313" key="6">
    <source>
        <dbReference type="EMBL" id="OIQ94677.1"/>
    </source>
</evidence>
<dbReference type="GO" id="GO:0015074">
    <property type="term" value="P:DNA integration"/>
    <property type="evidence" value="ECO:0007669"/>
    <property type="project" value="UniProtKB-KW"/>
</dbReference>
<name>A0A1J5S2X0_9ZZZZ</name>
<dbReference type="PROSITE" id="PS00398">
    <property type="entry name" value="RECOMBINASES_2"/>
    <property type="match status" value="1"/>
</dbReference>
<feature type="domain" description="Resolvase/invertase-type recombinase catalytic" evidence="5">
    <location>
        <begin position="1"/>
        <end position="140"/>
    </location>
</feature>
<dbReference type="EMBL" id="MLJW01000181">
    <property type="protein sequence ID" value="OIQ94677.1"/>
    <property type="molecule type" value="Genomic_DNA"/>
</dbReference>
<dbReference type="PROSITE" id="PS51736">
    <property type="entry name" value="RECOMBINASES_3"/>
    <property type="match status" value="1"/>
</dbReference>
<keyword evidence="4" id="KW-0233">DNA recombination</keyword>
<dbReference type="SUPFAM" id="SSF53041">
    <property type="entry name" value="Resolvase-like"/>
    <property type="match status" value="1"/>
</dbReference>
<sequence>MDIGYARVSTTHQDLERQIDALERAGVPAERIYVDKKSGRTVDRPGLNDAIAYAREGDCLVVYTLDRLGRTVQGVLTTVSDLKERGIGVRTIADPLPVNTSTSDPMAELAMIMLLLFAQMEVTFSRERAAHARAVAISKGRKPGRKTVVDPQRLAYAEHLRDLGKPMSEIVAATGIARATLYRHMSARPELAPTASGTAPSERP</sequence>
<evidence type="ECO:0000256" key="2">
    <source>
        <dbReference type="ARBA" id="ARBA00022908"/>
    </source>
</evidence>
<dbReference type="CDD" id="cd03768">
    <property type="entry name" value="SR_ResInv"/>
    <property type="match status" value="1"/>
</dbReference>
<dbReference type="GO" id="GO:0003677">
    <property type="term" value="F:DNA binding"/>
    <property type="evidence" value="ECO:0007669"/>
    <property type="project" value="UniProtKB-KW"/>
</dbReference>
<dbReference type="InterPro" id="IPR036162">
    <property type="entry name" value="Resolvase-like_N_sf"/>
</dbReference>
<dbReference type="InterPro" id="IPR009057">
    <property type="entry name" value="Homeodomain-like_sf"/>
</dbReference>
<dbReference type="PANTHER" id="PTHR30461">
    <property type="entry name" value="DNA-INVERTASE FROM LAMBDOID PROPHAGE"/>
    <property type="match status" value="1"/>
</dbReference>
<dbReference type="SMART" id="SM00857">
    <property type="entry name" value="Resolvase"/>
    <property type="match status" value="1"/>
</dbReference>
<comment type="caution">
    <text evidence="6">The sequence shown here is derived from an EMBL/GenBank/DDBJ whole genome shotgun (WGS) entry which is preliminary data.</text>
</comment>
<dbReference type="InterPro" id="IPR050639">
    <property type="entry name" value="SSR_resolvase"/>
</dbReference>
<dbReference type="InterPro" id="IPR006119">
    <property type="entry name" value="Resolv_N"/>
</dbReference>
<accession>A0A1J5S2X0</accession>
<dbReference type="Pfam" id="PF00239">
    <property type="entry name" value="Resolvase"/>
    <property type="match status" value="1"/>
</dbReference>
<protein>
    <submittedName>
        <fullName evidence="6">DNA-invertase hin</fullName>
    </submittedName>
</protein>
<gene>
    <name evidence="6" type="primary">hin_3</name>
    <name evidence="6" type="ORF">GALL_233350</name>
</gene>
<dbReference type="Gene3D" id="3.40.50.1390">
    <property type="entry name" value="Resolvase, N-terminal catalytic domain"/>
    <property type="match status" value="1"/>
</dbReference>
<dbReference type="GO" id="GO:0000150">
    <property type="term" value="F:DNA strand exchange activity"/>
    <property type="evidence" value="ECO:0007669"/>
    <property type="project" value="InterPro"/>
</dbReference>
<comment type="similarity">
    <text evidence="1">Belongs to the site-specific recombinase resolvase family.</text>
</comment>
<dbReference type="SUPFAM" id="SSF46689">
    <property type="entry name" value="Homeodomain-like"/>
    <property type="match status" value="1"/>
</dbReference>
<keyword evidence="2" id="KW-0229">DNA integration</keyword>
<dbReference type="PROSITE" id="PS00397">
    <property type="entry name" value="RECOMBINASES_1"/>
    <property type="match status" value="1"/>
</dbReference>
<organism evidence="6">
    <name type="scientific">mine drainage metagenome</name>
    <dbReference type="NCBI Taxonomy" id="410659"/>
    <lineage>
        <taxon>unclassified sequences</taxon>
        <taxon>metagenomes</taxon>
        <taxon>ecological metagenomes</taxon>
    </lineage>
</organism>
<dbReference type="PANTHER" id="PTHR30461:SF26">
    <property type="entry name" value="RESOLVASE HOMOLOG YNEB"/>
    <property type="match status" value="1"/>
</dbReference>
<proteinExistence type="inferred from homology"/>
<evidence type="ECO:0000256" key="4">
    <source>
        <dbReference type="ARBA" id="ARBA00023172"/>
    </source>
</evidence>
<dbReference type="AlphaFoldDB" id="A0A1J5S2X0"/>
<dbReference type="InterPro" id="IPR006118">
    <property type="entry name" value="Recombinase_CS"/>
</dbReference>
<evidence type="ECO:0000256" key="3">
    <source>
        <dbReference type="ARBA" id="ARBA00023125"/>
    </source>
</evidence>
<reference evidence="6" key="1">
    <citation type="submission" date="2016-10" db="EMBL/GenBank/DDBJ databases">
        <title>Sequence of Gallionella enrichment culture.</title>
        <authorList>
            <person name="Poehlein A."/>
            <person name="Muehling M."/>
            <person name="Daniel R."/>
        </authorList>
    </citation>
    <scope>NUCLEOTIDE SEQUENCE</scope>
</reference>
<evidence type="ECO:0000256" key="1">
    <source>
        <dbReference type="ARBA" id="ARBA00009913"/>
    </source>
</evidence>
<evidence type="ECO:0000259" key="5">
    <source>
        <dbReference type="PROSITE" id="PS51736"/>
    </source>
</evidence>